<dbReference type="AlphaFoldDB" id="A0A1I2QRH2"/>
<dbReference type="EMBL" id="FOPI01000010">
    <property type="protein sequence ID" value="SFG31032.1"/>
    <property type="molecule type" value="Genomic_DNA"/>
</dbReference>
<protein>
    <recommendedName>
        <fullName evidence="3">Glycosyl transferase family 2</fullName>
    </recommendedName>
</protein>
<evidence type="ECO:0000313" key="2">
    <source>
        <dbReference type="Proteomes" id="UP000182635"/>
    </source>
</evidence>
<organism evidence="1 2">
    <name type="scientific">Ligilactobacillus ruminis DSM 20403 = NBRC 102161</name>
    <dbReference type="NCBI Taxonomy" id="1423798"/>
    <lineage>
        <taxon>Bacteria</taxon>
        <taxon>Bacillati</taxon>
        <taxon>Bacillota</taxon>
        <taxon>Bacilli</taxon>
        <taxon>Lactobacillales</taxon>
        <taxon>Lactobacillaceae</taxon>
        <taxon>Ligilactobacillus</taxon>
    </lineage>
</organism>
<reference evidence="2" key="1">
    <citation type="submission" date="2016-10" db="EMBL/GenBank/DDBJ databases">
        <authorList>
            <person name="Varghese N."/>
            <person name="Submissions S."/>
        </authorList>
    </citation>
    <scope>NUCLEOTIDE SEQUENCE [LARGE SCALE GENOMIC DNA]</scope>
    <source>
        <strain evidence="2">DSM 20403</strain>
    </source>
</reference>
<sequence>MIKDKEMGKKLLESIETLNEAAYELYSMVLNDNERLDDFVKTMQALLIGIKGNVTGLVVEEPALKCNLLVDNALDTLEKLGEISEKKRKLGIIKNELIPEIGETYVDLLFWGGCFPDPDAMFEYYNNQMKEFYPAPETNKGRYRYDLSVAVMANTEVEQVEKCLKSLNAAVPEELRCEYVLFNDGAGEKVAKYFDGLADKNVKVINYKYQTNAPSVIYQLVEGKDVLFLTTENVLSKTAVSNMMKCLTSDKKIGAVCPAFVEEDKLDDTESNEYLWHQKSELNTDVVLAPSSEILMPTMLGAYFPFMAKRYTEFSSKAMSLIGRRNGKILYEAGDALAYRVHKEKDEDIVLEGIKQFERIMGINPMLEQDVDQDLLSGLDFKNKEKRVDILGINSSFGINLLAIQDRVREESKNLRTNIYSLNEEEAYERDLGTISKKSRFISDWDKDFDKCFPNARFDYIVMEKTNDKLLDLMLLLKLLERLKDGGSLAIHTAEEMPLSDYEPRKVVGDWQILYKQSDE</sequence>
<evidence type="ECO:0000313" key="1">
    <source>
        <dbReference type="EMBL" id="SFG31032.1"/>
    </source>
</evidence>
<accession>A0A1I2QRH2</accession>
<gene>
    <name evidence="1" type="ORF">SAMN02910432_00808</name>
</gene>
<dbReference type="Proteomes" id="UP000182635">
    <property type="component" value="Unassembled WGS sequence"/>
</dbReference>
<dbReference type="InterPro" id="IPR029044">
    <property type="entry name" value="Nucleotide-diphossugar_trans"/>
</dbReference>
<dbReference type="OrthoDB" id="8936324at2"/>
<dbReference type="Gene3D" id="3.90.550.10">
    <property type="entry name" value="Spore Coat Polysaccharide Biosynthesis Protein SpsA, Chain A"/>
    <property type="match status" value="1"/>
</dbReference>
<name>A0A1I2QRH2_9LACO</name>
<dbReference type="RefSeq" id="WP_046922368.1">
    <property type="nucleotide sequence ID" value="NZ_AYYL01000007.1"/>
</dbReference>
<proteinExistence type="predicted"/>
<dbReference type="SUPFAM" id="SSF53448">
    <property type="entry name" value="Nucleotide-diphospho-sugar transferases"/>
    <property type="match status" value="1"/>
</dbReference>
<evidence type="ECO:0008006" key="3">
    <source>
        <dbReference type="Google" id="ProtNLM"/>
    </source>
</evidence>